<dbReference type="EMBL" id="CP042467">
    <property type="protein sequence ID" value="QED27632.1"/>
    <property type="molecule type" value="Genomic_DNA"/>
</dbReference>
<dbReference type="Proteomes" id="UP000321595">
    <property type="component" value="Chromosome"/>
</dbReference>
<accession>A0A5B8XP17</accession>
<evidence type="ECO:0000313" key="2">
    <source>
        <dbReference type="EMBL" id="QED27632.1"/>
    </source>
</evidence>
<dbReference type="RefSeq" id="WP_146959340.1">
    <property type="nucleotide sequence ID" value="NZ_CP042467.1"/>
</dbReference>
<evidence type="ECO:0000313" key="3">
    <source>
        <dbReference type="Proteomes" id="UP000321595"/>
    </source>
</evidence>
<feature type="chain" id="PRO_5022722653" description="Peptidase C-terminal archaeal/bacterial domain-containing protein" evidence="1">
    <location>
        <begin position="20"/>
        <end position="1784"/>
    </location>
</feature>
<dbReference type="Gene3D" id="2.60.120.380">
    <property type="match status" value="2"/>
</dbReference>
<protein>
    <recommendedName>
        <fullName evidence="4">Peptidase C-terminal archaeal/bacterial domain-containing protein</fullName>
    </recommendedName>
</protein>
<organism evidence="2 3">
    <name type="scientific">Microvenator marinus</name>
    <dbReference type="NCBI Taxonomy" id="2600177"/>
    <lineage>
        <taxon>Bacteria</taxon>
        <taxon>Deltaproteobacteria</taxon>
        <taxon>Bradymonadales</taxon>
        <taxon>Microvenatoraceae</taxon>
        <taxon>Microvenator</taxon>
    </lineage>
</organism>
<evidence type="ECO:0008006" key="4">
    <source>
        <dbReference type="Google" id="ProtNLM"/>
    </source>
</evidence>
<gene>
    <name evidence="2" type="ORF">FRD01_10345</name>
</gene>
<dbReference type="PROSITE" id="PS51257">
    <property type="entry name" value="PROKAR_LIPOPROTEIN"/>
    <property type="match status" value="1"/>
</dbReference>
<evidence type="ECO:0000256" key="1">
    <source>
        <dbReference type="SAM" id="SignalP"/>
    </source>
</evidence>
<dbReference type="KEGG" id="bbae:FRD01_10345"/>
<dbReference type="OrthoDB" id="5475743at2"/>
<reference evidence="2 3" key="1">
    <citation type="submission" date="2019-08" db="EMBL/GenBank/DDBJ databases">
        <authorList>
            <person name="Liang Q."/>
        </authorList>
    </citation>
    <scope>NUCLEOTIDE SEQUENCE [LARGE SCALE GENOMIC DNA]</scope>
    <source>
        <strain evidence="2 3">V1718</strain>
    </source>
</reference>
<keyword evidence="3" id="KW-1185">Reference proteome</keyword>
<sequence>MNFKQVLNALLVLTLFAGACSDDPEPTNRCADVECEGGVCDSATGECINPASCEDADDCLSGFVCEDNACVEAVTNDCRLDGCERGECDNGSGECVNAGSCTAGSEEVRCLEGFRCVSAVCTDEASFCEDLDCQRGECSFEELECVDSETCEADSDCLAGNYCDDGTCAANTCDANMVDCARGVCDAATGECVNPESCAAATECLDDNLCVGGACTPASEACECPGNQICQYDEGTLSVSCEVNPEGCGNAYDCLGADVCVEGACVAPEACVADEFEPNDTEEDAVDYQIAGAAGRLSDLSVCDADVDRFTFDTRLDLDDLGTLRAEVEIASSMVGQGVIEVSLIGPNGNEVASGRNVVNGVQTNIARADFGVTNLGRGVYTIVIEGSDLSTAGLTYSLSVDLLDNEIVSACSNAQLLEEGEGVTGITSSGESLSASSSCADDGASTPEDLYQFELTEAGYVSVVAVPATQVNLAVSIRRECARDETEVSCVDSALSGGVETLATYLEPGRYFIVVEGASATSGGSYGLTYTVESVTCVPNESTCLDETQARVCDPRGTGTNDIVCENGCDAGTGRCLDKLGDTCDRPIVVSSFPHVETFTWGDFGADYEAADSCVPDDSISDKSGPDLVFQVTVPPGEALVATLPRNGSYVSLFISDACPGLEAACVAGVNSGTFDDEELIYENQTGQDLTLFLVADRGGTNNSSNPGTITITTREIQCLPETTRCVLEREIQTCNDLGTGWDESEFCPYGCEVGSDACNLAPNSLCGAAELLTPGTTIQGDLRYLSADYSTGTCQNTGSTTSSAAGREAVYRLVLTEPGIATVTVNSSYNAVLWYTDTCTNDALNTCLARVNQTTTTTGEETLQFITDGPGEFYVVVDASSSTTSSGTFTISAEVLPAECVPGEGLGCTGPNTLSFCSDLAMPTEYTCSSGCQDGACVDPLGDICADPIPLSGTGSQTYAFNGAVKQHFVPVDGVYGECTLEDAPGFDRIFRVDLEAGEVFTANISTTSSYLRFYAVRTCGDMGTCFGVPSSTNDNFAYLAEQAETIYFVVQYGLSSSTTSTTYNLNWDIRQTSFACLPGSSTCADEFTVERCRADGTGYELVSCPEGCNQGACEITPGDLCADAIDVGAGLTFTYDPSDINGDYSFPSLSCGGTSTGRDSYFKVDMLAGDILEVNARHETTTHYPVISLFEDCSDPAGGCLAFDRGLSTNRRPSVRYQSPVDQTVLISVDATSSTATSRLFGSIELVSPSCTSGVTACTPDQTALVSCIKGQEITLPCDGGCFNGACANPKGDSCFDAIALDRNETSTQPIDFQGNNFAVNPKAGVTNQCQLSYTYNGIDVFYSVDLLAGERLQAELSGLTTAYLFLFEGCDFDSCLAHEPVLRRSVDYVAPVNQTVYLVIDRTSTTPTSTTSTINYTITPTSGSCTPGRYVCLDADTSQRCNEDGQTSGALYDCPWGCNQAFGRCRPAPPSQVNSCATAPVITDSFAAYGSHDQESNEVALTSGSCAGTTSPGSDFFYAISLEPNDYIEVRMQRAAPNTSLFYLFSSCSDAEGTCVAAEVTSTSNNDVMMNYQAGSQPETIYLGVDTSTSTSDRVVLFEVEYLNPVCIPGVDPNRCLADASALEYCDSTGFWREFGCSCDLATDRCLNPAGETCQDPIVVSTSSVAQGSFLDYADDYDLPVTNACTSSRTPGSDAVYEVQLLANQTLTATVTSSDGEDLAIYITDVCEFLPATCIDGSDVSTLGAETVTYTATANESVFVIVDSYFTGLTGDFTVDFVIQ</sequence>
<keyword evidence="1" id="KW-0732">Signal</keyword>
<proteinExistence type="predicted"/>
<feature type="signal peptide" evidence="1">
    <location>
        <begin position="1"/>
        <end position="19"/>
    </location>
</feature>
<name>A0A5B8XP17_9DELT</name>